<sequence>MTCIRNRRDLGQESMSQMMAKINVNMLSTVGLVQPSKRLGMNRRNKEMARQEVRFLCDINQAVTY</sequence>
<evidence type="ECO:0000313" key="2">
    <source>
        <dbReference type="Proteomes" id="UP000033054"/>
    </source>
</evidence>
<dbReference type="Proteomes" id="UP000033054">
    <property type="component" value="Chromosome"/>
</dbReference>
<name>A0A0E4A0E5_9BACT</name>
<protein>
    <submittedName>
        <fullName evidence="1">Uncharacterized protein</fullName>
    </submittedName>
</protein>
<dbReference type="PATRIC" id="fig|1379870.5.peg.5965"/>
<keyword evidence="2" id="KW-1185">Reference proteome</keyword>
<gene>
    <name evidence="1" type="ORF">SD10_27695</name>
</gene>
<evidence type="ECO:0000313" key="1">
    <source>
        <dbReference type="EMBL" id="AKD58122.1"/>
    </source>
</evidence>
<dbReference type="KEGG" id="srd:SD10_27695"/>
<organism evidence="1 2">
    <name type="scientific">Spirosoma radiotolerans</name>
    <dbReference type="NCBI Taxonomy" id="1379870"/>
    <lineage>
        <taxon>Bacteria</taxon>
        <taxon>Pseudomonadati</taxon>
        <taxon>Bacteroidota</taxon>
        <taxon>Cytophagia</taxon>
        <taxon>Cytophagales</taxon>
        <taxon>Cytophagaceae</taxon>
        <taxon>Spirosoma</taxon>
    </lineage>
</organism>
<accession>A0A0E4A0E5</accession>
<dbReference type="AlphaFoldDB" id="A0A0E4A0E5"/>
<proteinExistence type="predicted"/>
<dbReference type="EMBL" id="CP010429">
    <property type="protein sequence ID" value="AKD58122.1"/>
    <property type="molecule type" value="Genomic_DNA"/>
</dbReference>
<dbReference type="HOGENOM" id="CLU_2847624_0_0_10"/>
<reference evidence="1 2" key="1">
    <citation type="journal article" date="2014" name="Curr. Microbiol.">
        <title>Spirosoma radiotolerans sp. nov., a gamma-radiation-resistant bacterium isolated from gamma ray-irradiated soil.</title>
        <authorList>
            <person name="Lee J.J."/>
            <person name="Srinivasan S."/>
            <person name="Lim S."/>
            <person name="Joe M."/>
            <person name="Im S."/>
            <person name="Bae S.I."/>
            <person name="Park K.R."/>
            <person name="Han J.H."/>
            <person name="Park S.H."/>
            <person name="Joo B.M."/>
            <person name="Park S.J."/>
            <person name="Kim M.K."/>
        </authorList>
    </citation>
    <scope>NUCLEOTIDE SEQUENCE [LARGE SCALE GENOMIC DNA]</scope>
    <source>
        <strain evidence="1 2">DG5A</strain>
    </source>
</reference>